<evidence type="ECO:0000256" key="4">
    <source>
        <dbReference type="ARBA" id="ARBA00023163"/>
    </source>
</evidence>
<organism evidence="6 7">
    <name type="scientific">Porphyridium purpureum</name>
    <name type="common">Red alga</name>
    <name type="synonym">Porphyridium cruentum</name>
    <dbReference type="NCBI Taxonomy" id="35688"/>
    <lineage>
        <taxon>Eukaryota</taxon>
        <taxon>Rhodophyta</taxon>
        <taxon>Bangiophyceae</taxon>
        <taxon>Porphyridiales</taxon>
        <taxon>Porphyridiaceae</taxon>
        <taxon>Porphyridium</taxon>
    </lineage>
</organism>
<dbReference type="AlphaFoldDB" id="A0A5J4YNZ0"/>
<accession>A0A5J4YNZ0</accession>
<comment type="caution">
    <text evidence="6">The sequence shown here is derived from an EMBL/GenBank/DDBJ whole genome shotgun (WGS) entry which is preliminary data.</text>
</comment>
<dbReference type="GO" id="GO:0010468">
    <property type="term" value="P:regulation of gene expression"/>
    <property type="evidence" value="ECO:0007669"/>
    <property type="project" value="UniProtKB-ARBA"/>
</dbReference>
<dbReference type="Pfam" id="PF08598">
    <property type="entry name" value="Sds3"/>
    <property type="match status" value="1"/>
</dbReference>
<gene>
    <name evidence="6" type="ORF">FVE85_7901</name>
</gene>
<keyword evidence="4" id="KW-0804">Transcription</keyword>
<keyword evidence="3" id="KW-0805">Transcription regulation</keyword>
<evidence type="ECO:0000256" key="1">
    <source>
        <dbReference type="ARBA" id="ARBA00004123"/>
    </source>
</evidence>
<evidence type="ECO:0000313" key="6">
    <source>
        <dbReference type="EMBL" id="KAA8492394.1"/>
    </source>
</evidence>
<keyword evidence="2" id="KW-0678">Repressor</keyword>
<evidence type="ECO:0000256" key="5">
    <source>
        <dbReference type="ARBA" id="ARBA00023242"/>
    </source>
</evidence>
<dbReference type="GO" id="GO:0005654">
    <property type="term" value="C:nucleoplasm"/>
    <property type="evidence" value="ECO:0007669"/>
    <property type="project" value="UniProtKB-ARBA"/>
</dbReference>
<dbReference type="EMBL" id="VRMN01000009">
    <property type="protein sequence ID" value="KAA8492394.1"/>
    <property type="molecule type" value="Genomic_DNA"/>
</dbReference>
<sequence>MSDVEVTQELRDKWEAELNQILEERRDILNGTHAELRAGLEKLNRRHERYMLLARDQKKYQLQAVEAAYKADISAAWDEYYAGRSYMRDSLLKSRLERERRMDLISFQSLHQKLDRKRKLCNLDSVTPHDEQHGAPDRQRNKLIALTPDEIQHDLESVLQEVEKRSVPKQPLVTQALTLDVPKGVYVSHSKLFFFDEVFELNNLVVINSKLDNLRFNARITQIHLNEMQVAATNGKQYLLQIAHLQAGKTTIARRKLAGFDP</sequence>
<keyword evidence="7" id="KW-1185">Reference proteome</keyword>
<evidence type="ECO:0000313" key="7">
    <source>
        <dbReference type="Proteomes" id="UP000324585"/>
    </source>
</evidence>
<name>A0A5J4YNZ0_PORPP</name>
<keyword evidence="5" id="KW-0539">Nucleus</keyword>
<proteinExistence type="predicted"/>
<evidence type="ECO:0000256" key="3">
    <source>
        <dbReference type="ARBA" id="ARBA00023015"/>
    </source>
</evidence>
<evidence type="ECO:0000256" key="2">
    <source>
        <dbReference type="ARBA" id="ARBA00022491"/>
    </source>
</evidence>
<protein>
    <submittedName>
        <fullName evidence="6">Uncharacterized protein</fullName>
    </submittedName>
</protein>
<dbReference type="InterPro" id="IPR013907">
    <property type="entry name" value="Sds3"/>
</dbReference>
<reference evidence="7" key="1">
    <citation type="journal article" date="2019" name="Nat. Commun.">
        <title>Expansion of phycobilisome linker gene families in mesophilic red algae.</title>
        <authorList>
            <person name="Lee J."/>
            <person name="Kim D."/>
            <person name="Bhattacharya D."/>
            <person name="Yoon H.S."/>
        </authorList>
    </citation>
    <scope>NUCLEOTIDE SEQUENCE [LARGE SCALE GENOMIC DNA]</scope>
    <source>
        <strain evidence="7">CCMP 1328</strain>
    </source>
</reference>
<dbReference type="Proteomes" id="UP000324585">
    <property type="component" value="Unassembled WGS sequence"/>
</dbReference>
<comment type="subcellular location">
    <subcellularLocation>
        <location evidence="1">Nucleus</location>
    </subcellularLocation>
</comment>